<dbReference type="InterPro" id="IPR038753">
    <property type="entry name" value="NFKBIL1"/>
</dbReference>
<comment type="subcellular location">
    <subcellularLocation>
        <location evidence="1">Nucleus</location>
    </subcellularLocation>
</comment>
<evidence type="ECO:0000313" key="7">
    <source>
        <dbReference type="EMBL" id="KAK2077714.1"/>
    </source>
</evidence>
<dbReference type="GO" id="GO:0005634">
    <property type="term" value="C:nucleus"/>
    <property type="evidence" value="ECO:0007669"/>
    <property type="project" value="UniProtKB-SubCell"/>
</dbReference>
<dbReference type="AlphaFoldDB" id="A0AAD9MGZ2"/>
<evidence type="ECO:0000256" key="3">
    <source>
        <dbReference type="ARBA" id="ARBA00022737"/>
    </source>
</evidence>
<keyword evidence="4" id="KW-0040">ANK repeat</keyword>
<feature type="compositionally biased region" description="Low complexity" evidence="6">
    <location>
        <begin position="38"/>
        <end position="50"/>
    </location>
</feature>
<keyword evidence="3" id="KW-0677">Repeat</keyword>
<dbReference type="PANTHER" id="PTHR15263:SF1">
    <property type="entry name" value="NF-KAPPA-B INHIBITOR-LIKE PROTEIN 1"/>
    <property type="match status" value="1"/>
</dbReference>
<reference evidence="7" key="1">
    <citation type="submission" date="2021-01" db="EMBL/GenBank/DDBJ databases">
        <authorList>
            <person name="Eckstrom K.M.E."/>
        </authorList>
    </citation>
    <scope>NUCLEOTIDE SEQUENCE</scope>
    <source>
        <strain evidence="7">UVCC 0001</strain>
    </source>
</reference>
<evidence type="ECO:0000256" key="5">
    <source>
        <dbReference type="ARBA" id="ARBA00023242"/>
    </source>
</evidence>
<feature type="compositionally biased region" description="Basic and acidic residues" evidence="6">
    <location>
        <begin position="67"/>
        <end position="87"/>
    </location>
</feature>
<keyword evidence="5" id="KW-0539">Nucleus</keyword>
<dbReference type="GO" id="GO:0043124">
    <property type="term" value="P:negative regulation of canonical NF-kappaB signal transduction"/>
    <property type="evidence" value="ECO:0007669"/>
    <property type="project" value="InterPro"/>
</dbReference>
<sequence>FYGGGAWQDDDPAHESVDAFAERIWWERQQRSRRQRQEAAAAAGRASAAEAAEREAKRAAAAANSRRILEEERKKEAAWKEARARGDAGARRADYEARWLRFAGQTEGPIHAADVDAGPEAARRRIRAEVVRWHPDKFEARYGRRFDPGDAGSIRAGVLALSQALNALAASVLRD</sequence>
<keyword evidence="8" id="KW-1185">Reference proteome</keyword>
<evidence type="ECO:0000256" key="6">
    <source>
        <dbReference type="SAM" id="MobiDB-lite"/>
    </source>
</evidence>
<evidence type="ECO:0000256" key="2">
    <source>
        <dbReference type="ARBA" id="ARBA00022553"/>
    </source>
</evidence>
<feature type="non-terminal residue" evidence="7">
    <location>
        <position position="175"/>
    </location>
</feature>
<dbReference type="EMBL" id="JASFZW010000006">
    <property type="protein sequence ID" value="KAK2077714.1"/>
    <property type="molecule type" value="Genomic_DNA"/>
</dbReference>
<evidence type="ECO:0000313" key="8">
    <source>
        <dbReference type="Proteomes" id="UP001255856"/>
    </source>
</evidence>
<keyword evidence="2" id="KW-0597">Phosphoprotein</keyword>
<accession>A0AAD9MGZ2</accession>
<proteinExistence type="predicted"/>
<evidence type="ECO:0000256" key="1">
    <source>
        <dbReference type="ARBA" id="ARBA00004123"/>
    </source>
</evidence>
<name>A0AAD9MGZ2_PROWI</name>
<feature type="region of interest" description="Disordered" evidence="6">
    <location>
        <begin position="31"/>
        <end position="87"/>
    </location>
</feature>
<dbReference type="Proteomes" id="UP001255856">
    <property type="component" value="Unassembled WGS sequence"/>
</dbReference>
<evidence type="ECO:0000256" key="4">
    <source>
        <dbReference type="ARBA" id="ARBA00023043"/>
    </source>
</evidence>
<gene>
    <name evidence="7" type="ORF">QBZ16_004560</name>
</gene>
<dbReference type="PANTHER" id="PTHR15263">
    <property type="entry name" value="I-KAPPA-B-LIKE PROTEIN IKBL"/>
    <property type="match status" value="1"/>
</dbReference>
<comment type="caution">
    <text evidence="7">The sequence shown here is derived from an EMBL/GenBank/DDBJ whole genome shotgun (WGS) entry which is preliminary data.</text>
</comment>
<protein>
    <submittedName>
        <fullName evidence="7">Uncharacterized protein</fullName>
    </submittedName>
</protein>
<organism evidence="7 8">
    <name type="scientific">Prototheca wickerhamii</name>
    <dbReference type="NCBI Taxonomy" id="3111"/>
    <lineage>
        <taxon>Eukaryota</taxon>
        <taxon>Viridiplantae</taxon>
        <taxon>Chlorophyta</taxon>
        <taxon>core chlorophytes</taxon>
        <taxon>Trebouxiophyceae</taxon>
        <taxon>Chlorellales</taxon>
        <taxon>Chlorellaceae</taxon>
        <taxon>Prototheca</taxon>
    </lineage>
</organism>